<feature type="chain" id="PRO_5030883789" evidence="2">
    <location>
        <begin position="30"/>
        <end position="258"/>
    </location>
</feature>
<evidence type="ECO:0000313" key="3">
    <source>
        <dbReference type="EMBL" id="CAD9662497.1"/>
    </source>
</evidence>
<reference evidence="3" key="1">
    <citation type="submission" date="2021-01" db="EMBL/GenBank/DDBJ databases">
        <authorList>
            <person name="Corre E."/>
            <person name="Pelletier E."/>
            <person name="Niang G."/>
            <person name="Scheremetjew M."/>
            <person name="Finn R."/>
            <person name="Kale V."/>
            <person name="Holt S."/>
            <person name="Cochrane G."/>
            <person name="Meng A."/>
            <person name="Brown T."/>
            <person name="Cohen L."/>
        </authorList>
    </citation>
    <scope>NUCLEOTIDE SEQUENCE</scope>
    <source>
        <strain evidence="3">CCMP1452</strain>
    </source>
</reference>
<proteinExistence type="predicted"/>
<protein>
    <submittedName>
        <fullName evidence="3">Uncharacterized protein</fullName>
    </submittedName>
</protein>
<dbReference type="EMBL" id="HBHI01008894">
    <property type="protein sequence ID" value="CAD9662497.1"/>
    <property type="molecule type" value="Transcribed_RNA"/>
</dbReference>
<gene>
    <name evidence="3" type="ORF">EANT1437_LOCUS4562</name>
</gene>
<evidence type="ECO:0000256" key="2">
    <source>
        <dbReference type="SAM" id="SignalP"/>
    </source>
</evidence>
<keyword evidence="1" id="KW-1133">Transmembrane helix</keyword>
<organism evidence="3">
    <name type="scientific">Eucampia antarctica</name>
    <dbReference type="NCBI Taxonomy" id="49252"/>
    <lineage>
        <taxon>Eukaryota</taxon>
        <taxon>Sar</taxon>
        <taxon>Stramenopiles</taxon>
        <taxon>Ochrophyta</taxon>
        <taxon>Bacillariophyta</taxon>
        <taxon>Mediophyceae</taxon>
        <taxon>Biddulphiophycidae</taxon>
        <taxon>Hemiaulales</taxon>
        <taxon>Hemiaulaceae</taxon>
        <taxon>Eucampia</taxon>
    </lineage>
</organism>
<keyword evidence="1" id="KW-0472">Membrane</keyword>
<name>A0A7S2W1V0_9STRA</name>
<accession>A0A7S2W1V0</accession>
<evidence type="ECO:0000256" key="1">
    <source>
        <dbReference type="SAM" id="Phobius"/>
    </source>
</evidence>
<feature type="signal peptide" evidence="2">
    <location>
        <begin position="1"/>
        <end position="29"/>
    </location>
</feature>
<keyword evidence="1" id="KW-0812">Transmembrane</keyword>
<sequence length="258" mass="28414">MANNNQNGRRLPMIMASCVLLMLSCRIEGFVGNNRVSSLASRQKVRSTITRNRIAIEHQDLLTDHEMLGSLMSTMYATTAKQSNEWSFLWFHFGSNADPYNTGQSLLPINPNDNGAVIRDYFLPTYSEGASNAAIAAQQKALQAGATFDASDMTILSPGKLPSSSSSNISPNPIDKNELEFIARSMDLVARKIPTAALLFATFDFFFIGANDVYKEDLEEDGPIVVADWVTQSAARVVAAFLIVFFVIFVDNVTYHPL</sequence>
<feature type="transmembrane region" description="Helical" evidence="1">
    <location>
        <begin position="234"/>
        <end position="255"/>
    </location>
</feature>
<dbReference type="AlphaFoldDB" id="A0A7S2W1V0"/>
<keyword evidence="2" id="KW-0732">Signal</keyword>